<sequence>MVERSDLLVSTLENEEVKWISAISGKEDLGVLASLRNSRIELVLTCHDQTAAFMAAAYGRWTRILANIPRGREACATMPMTIVAPTTFSELVRRQFSPCLPLKFKQNPLFLHPLAAWHGSCPSLYGGGSPRQSSNGQTTAQGAYP</sequence>
<dbReference type="GO" id="GO:0030976">
    <property type="term" value="F:thiamine pyrophosphate binding"/>
    <property type="evidence" value="ECO:0007669"/>
    <property type="project" value="InterPro"/>
</dbReference>
<proteinExistence type="inferred from homology"/>
<dbReference type="AlphaFoldDB" id="A0A6A1TQ42"/>
<evidence type="ECO:0000313" key="3">
    <source>
        <dbReference type="EMBL" id="KAB1084065.1"/>
    </source>
</evidence>
<accession>A0A6A1TQ42</accession>
<protein>
    <recommendedName>
        <fullName evidence="2">Thiamine pyrophosphate enzyme N-terminal TPP-binding domain-containing protein</fullName>
    </recommendedName>
</protein>
<evidence type="ECO:0000313" key="5">
    <source>
        <dbReference type="EMBL" id="KAB1084069.1"/>
    </source>
</evidence>
<dbReference type="Pfam" id="PF02776">
    <property type="entry name" value="TPP_enzyme_N"/>
    <property type="match status" value="1"/>
</dbReference>
<evidence type="ECO:0000313" key="6">
    <source>
        <dbReference type="EMBL" id="KAB1084070.1"/>
    </source>
</evidence>
<feature type="domain" description="Thiamine pyrophosphate enzyme N-terminal TPP-binding" evidence="2">
    <location>
        <begin position="5"/>
        <end position="63"/>
    </location>
</feature>
<dbReference type="EMBL" id="VZUL01000003">
    <property type="protein sequence ID" value="KAB1084070.1"/>
    <property type="molecule type" value="Genomic_DNA"/>
</dbReference>
<dbReference type="InterPro" id="IPR029061">
    <property type="entry name" value="THDP-binding"/>
</dbReference>
<dbReference type="InterPro" id="IPR012001">
    <property type="entry name" value="Thiamin_PyroP_enz_TPP-bd_dom"/>
</dbReference>
<comment type="caution">
    <text evidence="5">The sequence shown here is derived from an EMBL/GenBank/DDBJ whole genome shotgun (WGS) entry which is preliminary data.</text>
</comment>
<evidence type="ECO:0000313" key="7">
    <source>
        <dbReference type="Proteomes" id="UP000386575"/>
    </source>
</evidence>
<dbReference type="GO" id="GO:0009097">
    <property type="term" value="P:isoleucine biosynthetic process"/>
    <property type="evidence" value="ECO:0007669"/>
    <property type="project" value="TreeGrafter"/>
</dbReference>
<evidence type="ECO:0000313" key="4">
    <source>
        <dbReference type="EMBL" id="KAB1084066.1"/>
    </source>
</evidence>
<dbReference type="InterPro" id="IPR045229">
    <property type="entry name" value="TPP_enz"/>
</dbReference>
<dbReference type="CDD" id="cd07035">
    <property type="entry name" value="TPP_PYR_POX_like"/>
    <property type="match status" value="1"/>
</dbReference>
<organism evidence="5 7">
    <name type="scientific">Neorhizobium galegae</name>
    <name type="common">Rhizobium galegae</name>
    <dbReference type="NCBI Taxonomy" id="399"/>
    <lineage>
        <taxon>Bacteria</taxon>
        <taxon>Pseudomonadati</taxon>
        <taxon>Pseudomonadota</taxon>
        <taxon>Alphaproteobacteria</taxon>
        <taxon>Hyphomicrobiales</taxon>
        <taxon>Rhizobiaceae</taxon>
        <taxon>Rhizobium/Agrobacterium group</taxon>
        <taxon>Neorhizobium</taxon>
    </lineage>
</organism>
<dbReference type="EMBL" id="VZUL01000003">
    <property type="protein sequence ID" value="KAB1084066.1"/>
    <property type="molecule type" value="Genomic_DNA"/>
</dbReference>
<evidence type="ECO:0000259" key="2">
    <source>
        <dbReference type="Pfam" id="PF02776"/>
    </source>
</evidence>
<dbReference type="GO" id="GO:0003984">
    <property type="term" value="F:acetolactate synthase activity"/>
    <property type="evidence" value="ECO:0007669"/>
    <property type="project" value="TreeGrafter"/>
</dbReference>
<dbReference type="GO" id="GO:0009099">
    <property type="term" value="P:L-valine biosynthetic process"/>
    <property type="evidence" value="ECO:0007669"/>
    <property type="project" value="TreeGrafter"/>
</dbReference>
<dbReference type="PANTHER" id="PTHR18968:SF129">
    <property type="entry name" value="ACETOLACTATE SYNTHASE"/>
    <property type="match status" value="1"/>
</dbReference>
<dbReference type="GO" id="GO:0050660">
    <property type="term" value="F:flavin adenine dinucleotide binding"/>
    <property type="evidence" value="ECO:0007669"/>
    <property type="project" value="TreeGrafter"/>
</dbReference>
<dbReference type="EMBL" id="VZUL01000003">
    <property type="protein sequence ID" value="KAB1084069.1"/>
    <property type="molecule type" value="Genomic_DNA"/>
</dbReference>
<dbReference type="Proteomes" id="UP000386575">
    <property type="component" value="Unassembled WGS sequence"/>
</dbReference>
<dbReference type="EMBL" id="VZUL01000003">
    <property type="protein sequence ID" value="KAB1084065.1"/>
    <property type="molecule type" value="Genomic_DNA"/>
</dbReference>
<dbReference type="Gene3D" id="3.40.50.970">
    <property type="match status" value="1"/>
</dbReference>
<dbReference type="PANTHER" id="PTHR18968">
    <property type="entry name" value="THIAMINE PYROPHOSPHATE ENZYMES"/>
    <property type="match status" value="1"/>
</dbReference>
<evidence type="ECO:0000256" key="1">
    <source>
        <dbReference type="ARBA" id="ARBA00007812"/>
    </source>
</evidence>
<dbReference type="GO" id="GO:0005948">
    <property type="term" value="C:acetolactate synthase complex"/>
    <property type="evidence" value="ECO:0007669"/>
    <property type="project" value="TreeGrafter"/>
</dbReference>
<gene>
    <name evidence="3" type="ORF">F4V91_31470</name>
    <name evidence="4" type="ORF">F4V91_31475</name>
    <name evidence="5" type="ORF">F4V91_31775</name>
    <name evidence="6" type="ORF">F4V91_31780</name>
</gene>
<name>A0A6A1TQ42_NEOGA</name>
<reference evidence="5 7" key="1">
    <citation type="submission" date="2019-09" db="EMBL/GenBank/DDBJ databases">
        <title>Genome sequencing of Ng87 strain.</title>
        <authorList>
            <person name="Karasev E.S."/>
            <person name="Andronov E."/>
        </authorList>
    </citation>
    <scope>NUCLEOTIDE SEQUENCE [LARGE SCALE GENOMIC DNA]</scope>
    <source>
        <strain evidence="5 7">Ng87</strain>
    </source>
</reference>
<comment type="similarity">
    <text evidence="1">Belongs to the TPP enzyme family.</text>
</comment>
<dbReference type="SUPFAM" id="SSF52518">
    <property type="entry name" value="Thiamin diphosphate-binding fold (THDP-binding)"/>
    <property type="match status" value="1"/>
</dbReference>